<protein>
    <submittedName>
        <fullName evidence="1">Uncharacterized protein</fullName>
    </submittedName>
</protein>
<gene>
    <name evidence="1" type="ORF">LSCP400_08501</name>
</gene>
<reference evidence="1" key="2">
    <citation type="journal article" date="2014" name="Genome Announc.">
        <title>Draft Genome Sequence of a Novel Lactobacillus salivarius Strain Isolated from Piglet.</title>
        <authorList>
            <person name="Mackenzie D.A."/>
            <person name="McLay K."/>
            <person name="Roos S."/>
            <person name="Walter J."/>
            <person name="Swarbreck D."/>
            <person name="Drou N."/>
            <person name="Crossman L.C."/>
            <person name="Juge N."/>
        </authorList>
    </citation>
    <scope>NUCLEOTIDE SEQUENCE [LARGE SCALE GENOMIC DNA]</scope>
    <source>
        <strain>cp400</strain>
    </source>
</reference>
<dbReference type="EMBL" id="CBVR010000010">
    <property type="protein sequence ID" value="CDK35044.1"/>
    <property type="molecule type" value="Genomic_DNA"/>
</dbReference>
<name>V6DJZ8_9LACO</name>
<organism evidence="1">
    <name type="scientific">Ligilactobacillus salivarius cp400</name>
    <dbReference type="NCBI Taxonomy" id="1273133"/>
    <lineage>
        <taxon>Bacteria</taxon>
        <taxon>Bacillati</taxon>
        <taxon>Bacillota</taxon>
        <taxon>Bacilli</taxon>
        <taxon>Lactobacillales</taxon>
        <taxon>Lactobacillaceae</taxon>
        <taxon>Ligilactobacillus</taxon>
    </lineage>
</organism>
<proteinExistence type="predicted"/>
<comment type="caution">
    <text evidence="1">The sequence shown here is derived from an EMBL/GenBank/DDBJ whole genome shotgun (WGS) entry which is preliminary data.</text>
</comment>
<reference evidence="1" key="1">
    <citation type="submission" date="2013-10" db="EMBL/GenBank/DDBJ databases">
        <authorList>
            <person name="Crossman L."/>
        </authorList>
    </citation>
    <scope>NUCLEOTIDE SEQUENCE</scope>
</reference>
<evidence type="ECO:0000313" key="1">
    <source>
        <dbReference type="EMBL" id="CDK35044.1"/>
    </source>
</evidence>
<accession>V6DJZ8</accession>
<dbReference type="AlphaFoldDB" id="V6DJZ8"/>
<sequence>MTENKKPYGDKRWRGGPGELVFFGKRKLTKEEKEEWDKFIEEGMKAYDRKQKERQHLKGDIDKK</sequence>